<evidence type="ECO:0000259" key="14">
    <source>
        <dbReference type="Pfam" id="PF07715"/>
    </source>
</evidence>
<dbReference type="GO" id="GO:0009279">
    <property type="term" value="C:cell outer membrane"/>
    <property type="evidence" value="ECO:0007669"/>
    <property type="project" value="UniProtKB-SubCell"/>
</dbReference>
<feature type="domain" description="TonB-dependent receptor plug" evidence="14">
    <location>
        <begin position="53"/>
        <end position="165"/>
    </location>
</feature>
<accession>A0A244CRX6</accession>
<keyword evidence="3 9" id="KW-1134">Transmembrane beta strand</keyword>
<keyword evidence="5 12" id="KW-0732">Signal</keyword>
<dbReference type="CDD" id="cd01347">
    <property type="entry name" value="ligand_gated_channel"/>
    <property type="match status" value="1"/>
</dbReference>
<evidence type="ECO:0000256" key="12">
    <source>
        <dbReference type="SAM" id="SignalP"/>
    </source>
</evidence>
<name>A0A244CRX6_PSEDV</name>
<evidence type="ECO:0000256" key="11">
    <source>
        <dbReference type="RuleBase" id="RU003357"/>
    </source>
</evidence>
<evidence type="ECO:0000313" key="16">
    <source>
        <dbReference type="Proteomes" id="UP000194841"/>
    </source>
</evidence>
<protein>
    <submittedName>
        <fullName evidence="15">TonB-dependent receptor</fullName>
    </submittedName>
</protein>
<evidence type="ECO:0000256" key="6">
    <source>
        <dbReference type="ARBA" id="ARBA00023077"/>
    </source>
</evidence>
<dbReference type="PANTHER" id="PTHR47234">
    <property type="match status" value="1"/>
</dbReference>
<evidence type="ECO:0000256" key="8">
    <source>
        <dbReference type="ARBA" id="ARBA00023237"/>
    </source>
</evidence>
<dbReference type="InterPro" id="IPR012910">
    <property type="entry name" value="Plug_dom"/>
</dbReference>
<dbReference type="SUPFAM" id="SSF56935">
    <property type="entry name" value="Porins"/>
    <property type="match status" value="1"/>
</dbReference>
<feature type="short sequence motif" description="TonB C-terminal box" evidence="10">
    <location>
        <begin position="847"/>
        <end position="864"/>
    </location>
</feature>
<evidence type="ECO:0000256" key="7">
    <source>
        <dbReference type="ARBA" id="ARBA00023136"/>
    </source>
</evidence>
<evidence type="ECO:0000256" key="4">
    <source>
        <dbReference type="ARBA" id="ARBA00022692"/>
    </source>
</evidence>
<reference evidence="15 16" key="1">
    <citation type="submission" date="2017-02" db="EMBL/GenBank/DDBJ databases">
        <title>Pseudoalteromonas ulvae TC14 Genome.</title>
        <authorList>
            <person name="Molmeret M."/>
        </authorList>
    </citation>
    <scope>NUCLEOTIDE SEQUENCE [LARGE SCALE GENOMIC DNA]</scope>
    <source>
        <strain evidence="15">TC14</strain>
    </source>
</reference>
<keyword evidence="8 9" id="KW-0998">Cell outer membrane</keyword>
<gene>
    <name evidence="15" type="ORF">B1199_08525</name>
</gene>
<evidence type="ECO:0000256" key="1">
    <source>
        <dbReference type="ARBA" id="ARBA00004571"/>
    </source>
</evidence>
<dbReference type="Pfam" id="PF00593">
    <property type="entry name" value="TonB_dep_Rec_b-barrel"/>
    <property type="match status" value="1"/>
</dbReference>
<comment type="caution">
    <text evidence="15">The sequence shown here is derived from an EMBL/GenBank/DDBJ whole genome shotgun (WGS) entry which is preliminary data.</text>
</comment>
<dbReference type="Pfam" id="PF07715">
    <property type="entry name" value="Plug"/>
    <property type="match status" value="1"/>
</dbReference>
<sequence>MLNNKISKAVRLAIAFGAASTAAFTSNVFAAEEGAEAVERIEVTGSRIKRTDMATDVPITVIDRAAIELSGETSVADLLRGTTFNTFGSFRPQSGSSAQGVSSVNLRGLGSDRTLILVDGRRLPKSTLTGSSQDLNAIPMAAVERVEILSDGAGAIYGSDAIGGVINVILRKDFNGAEVNLGAGQIEHEGGDRENGSIVFGASSDKASIVAGAGWSGRDIVYARDFPWYSPGGSVYSNNFTTIAQDADGNYLPGVSNFDFFSPNSTCEGVGNENFYRIGSRCGFNFAAVSADEASIKNRSAFVNASYEINDDWSVYSTMNISQTKSFGRYAPSLDTSAYSAFQIDADSPNNPTNPNSPLYDASLGMEQQPLDFWHRFAALGNRDNNLTNELKDITFGTKGVINDNIYVEFGARKTINESANTGDGYVLRAIARQYINDGTYDLSNPYGASPAVLNAMKVTTSRLGKFNQEEVYGNVSFDVMDLEAGTVQAFVGFEYRTEDYADKYDSLSEAGQVGGSSGSSAGGDRSVGAIFFEALVPVVDSLELTFAGRYDDYSDYGSDFSPKVSARYEATDDLVVRASWGKGFRAPSLPDLTQQPSESADSVSDDATCLAIGEEVGCSSQINAIVISNPNLESEKSDQYSLGLIYQVADNIDFEIDYYSTEITNRIRAFGSQAIIDATLRGDALPPAFTVTRAPNGGITQVVRGFGNDGSLETTGIDFKARSRFEFSDMGSLTTNLQVSHVIDYNIDGGRNLTKDPGTPKQRVTLSNVYSLDDIDFTWNLSMVGSQYEDIDADGVGSGHIPTWVTHDLQVGYSTPWNGRISVGAQNAFGKEPPLFSYDGRDYNFNLYSGYGRVAYINYKQSF</sequence>
<keyword evidence="6 11" id="KW-0798">TonB box</keyword>
<evidence type="ECO:0000256" key="2">
    <source>
        <dbReference type="ARBA" id="ARBA00022448"/>
    </source>
</evidence>
<feature type="signal peptide" evidence="12">
    <location>
        <begin position="1"/>
        <end position="30"/>
    </location>
</feature>
<dbReference type="InterPro" id="IPR039426">
    <property type="entry name" value="TonB-dep_rcpt-like"/>
</dbReference>
<comment type="subcellular location">
    <subcellularLocation>
        <location evidence="1 9">Cell outer membrane</location>
        <topology evidence="1 9">Multi-pass membrane protein</topology>
    </subcellularLocation>
</comment>
<dbReference type="InterPro" id="IPR037066">
    <property type="entry name" value="Plug_dom_sf"/>
</dbReference>
<feature type="domain" description="TonB-dependent receptor-like beta-barrel" evidence="13">
    <location>
        <begin position="349"/>
        <end position="828"/>
    </location>
</feature>
<keyword evidence="16" id="KW-1185">Reference proteome</keyword>
<evidence type="ECO:0000256" key="3">
    <source>
        <dbReference type="ARBA" id="ARBA00022452"/>
    </source>
</evidence>
<dbReference type="Gene3D" id="2.170.130.10">
    <property type="entry name" value="TonB-dependent receptor, plug domain"/>
    <property type="match status" value="1"/>
</dbReference>
<dbReference type="RefSeq" id="WP_086743673.1">
    <property type="nucleotide sequence ID" value="NZ_MWPV01000002.1"/>
</dbReference>
<dbReference type="PROSITE" id="PS52016">
    <property type="entry name" value="TONB_DEPENDENT_REC_3"/>
    <property type="match status" value="1"/>
</dbReference>
<dbReference type="PROSITE" id="PS01156">
    <property type="entry name" value="TONB_DEPENDENT_REC_2"/>
    <property type="match status" value="1"/>
</dbReference>
<dbReference type="InterPro" id="IPR010917">
    <property type="entry name" value="TonB_rcpt_CS"/>
</dbReference>
<keyword evidence="7 9" id="KW-0472">Membrane</keyword>
<proteinExistence type="inferred from homology"/>
<comment type="similarity">
    <text evidence="9 11">Belongs to the TonB-dependent receptor family.</text>
</comment>
<dbReference type="OrthoDB" id="176248at2"/>
<dbReference type="EMBL" id="MWPV01000002">
    <property type="protein sequence ID" value="OUL58367.1"/>
    <property type="molecule type" value="Genomic_DNA"/>
</dbReference>
<dbReference type="InterPro" id="IPR000531">
    <property type="entry name" value="Beta-barrel_TonB"/>
</dbReference>
<evidence type="ECO:0000259" key="13">
    <source>
        <dbReference type="Pfam" id="PF00593"/>
    </source>
</evidence>
<feature type="chain" id="PRO_5011282908" evidence="12">
    <location>
        <begin position="31"/>
        <end position="864"/>
    </location>
</feature>
<keyword evidence="15" id="KW-0675">Receptor</keyword>
<organism evidence="15 16">
    <name type="scientific">Pseudoalteromonas ulvae</name>
    <dbReference type="NCBI Taxonomy" id="107327"/>
    <lineage>
        <taxon>Bacteria</taxon>
        <taxon>Pseudomonadati</taxon>
        <taxon>Pseudomonadota</taxon>
        <taxon>Gammaproteobacteria</taxon>
        <taxon>Alteromonadales</taxon>
        <taxon>Pseudoalteromonadaceae</taxon>
        <taxon>Pseudoalteromonas</taxon>
    </lineage>
</organism>
<dbReference type="InterPro" id="IPR036942">
    <property type="entry name" value="Beta-barrel_TonB_sf"/>
</dbReference>
<dbReference type="Proteomes" id="UP000194841">
    <property type="component" value="Unassembled WGS sequence"/>
</dbReference>
<evidence type="ECO:0000313" key="15">
    <source>
        <dbReference type="EMBL" id="OUL58367.1"/>
    </source>
</evidence>
<evidence type="ECO:0000256" key="10">
    <source>
        <dbReference type="PROSITE-ProRule" id="PRU10144"/>
    </source>
</evidence>
<dbReference type="PANTHER" id="PTHR47234:SF2">
    <property type="entry name" value="TONB-DEPENDENT RECEPTOR"/>
    <property type="match status" value="1"/>
</dbReference>
<keyword evidence="2 9" id="KW-0813">Transport</keyword>
<evidence type="ECO:0000256" key="5">
    <source>
        <dbReference type="ARBA" id="ARBA00022729"/>
    </source>
</evidence>
<dbReference type="Gene3D" id="2.40.170.20">
    <property type="entry name" value="TonB-dependent receptor, beta-barrel domain"/>
    <property type="match status" value="1"/>
</dbReference>
<dbReference type="AlphaFoldDB" id="A0A244CRX6"/>
<keyword evidence="4 9" id="KW-0812">Transmembrane</keyword>
<evidence type="ECO:0000256" key="9">
    <source>
        <dbReference type="PROSITE-ProRule" id="PRU01360"/>
    </source>
</evidence>